<protein>
    <recommendedName>
        <fullName evidence="3">Transposase</fullName>
    </recommendedName>
</protein>
<evidence type="ECO:0008006" key="3">
    <source>
        <dbReference type="Google" id="ProtNLM"/>
    </source>
</evidence>
<evidence type="ECO:0000313" key="1">
    <source>
        <dbReference type="EMBL" id="GGA88134.1"/>
    </source>
</evidence>
<comment type="caution">
    <text evidence="1">The sequence shown here is derived from an EMBL/GenBank/DDBJ whole genome shotgun (WGS) entry which is preliminary data.</text>
</comment>
<keyword evidence="2" id="KW-1185">Reference proteome</keyword>
<dbReference type="EMBL" id="BMJC01000001">
    <property type="protein sequence ID" value="GGA88134.1"/>
    <property type="molecule type" value="Genomic_DNA"/>
</dbReference>
<organism evidence="1 2">
    <name type="scientific">Puia dinghuensis</name>
    <dbReference type="NCBI Taxonomy" id="1792502"/>
    <lineage>
        <taxon>Bacteria</taxon>
        <taxon>Pseudomonadati</taxon>
        <taxon>Bacteroidota</taxon>
        <taxon>Chitinophagia</taxon>
        <taxon>Chitinophagales</taxon>
        <taxon>Chitinophagaceae</taxon>
        <taxon>Puia</taxon>
    </lineage>
</organism>
<dbReference type="Proteomes" id="UP000607559">
    <property type="component" value="Unassembled WGS sequence"/>
</dbReference>
<gene>
    <name evidence="1" type="ORF">GCM10011511_09140</name>
</gene>
<dbReference type="AlphaFoldDB" id="A0A8J2U9C0"/>
<evidence type="ECO:0000313" key="2">
    <source>
        <dbReference type="Proteomes" id="UP000607559"/>
    </source>
</evidence>
<reference evidence="1" key="2">
    <citation type="submission" date="2020-09" db="EMBL/GenBank/DDBJ databases">
        <authorList>
            <person name="Sun Q."/>
            <person name="Zhou Y."/>
        </authorList>
    </citation>
    <scope>NUCLEOTIDE SEQUENCE</scope>
    <source>
        <strain evidence="1">CGMCC 1.15448</strain>
    </source>
</reference>
<sequence>MSTEKPVMITRKIQLLLQADSKEEWKEKYRTLLTWQQMVTKAANWIVTHHYVQDSLKELLYLADGIKVKLADQQKDEEGILTTSRMNTTYRLLSAKFKGEIPMSIITALNSRIVSVFDKEKADYREGKRSLRIYRRDQPIPIVSKDIIHIEPVEKGEYRFSLYGLHFHTHFGRDTSGNRQLFEKVIMGEGRLRDSSIQIKQQKLFLLAVFDQDKVAGQLSPESRVEAWLSMDVPIIAASGGKEIRIGSKEEYLHRRLAIQEAMRRTQAAVRYNSGGRGRTRKLQALERFHDLEKNYVRTRLHQYSARLIHFCLEEGAGVLVLRHQSEKEATARESNFLLRNWTYYGLKEKISYKAAKYGITVLVE</sequence>
<name>A0A8J2U9C0_9BACT</name>
<dbReference type="RefSeq" id="WP_188928998.1">
    <property type="nucleotide sequence ID" value="NZ_BMJC01000001.1"/>
</dbReference>
<proteinExistence type="predicted"/>
<accession>A0A8J2U9C0</accession>
<reference evidence="1" key="1">
    <citation type="journal article" date="2014" name="Int. J. Syst. Evol. Microbiol.">
        <title>Complete genome sequence of Corynebacterium casei LMG S-19264T (=DSM 44701T), isolated from a smear-ripened cheese.</title>
        <authorList>
            <consortium name="US DOE Joint Genome Institute (JGI-PGF)"/>
            <person name="Walter F."/>
            <person name="Albersmeier A."/>
            <person name="Kalinowski J."/>
            <person name="Ruckert C."/>
        </authorList>
    </citation>
    <scope>NUCLEOTIDE SEQUENCE</scope>
    <source>
        <strain evidence="1">CGMCC 1.15448</strain>
    </source>
</reference>